<gene>
    <name evidence="10" type="ORF">IZ6_04580</name>
</gene>
<dbReference type="EMBL" id="AP023361">
    <property type="protein sequence ID" value="BCJ89723.1"/>
    <property type="molecule type" value="Genomic_DNA"/>
</dbReference>
<keyword evidence="4 8" id="KW-1133">Transmembrane helix</keyword>
<feature type="transmembrane region" description="Helical" evidence="8">
    <location>
        <begin position="27"/>
        <end position="48"/>
    </location>
</feature>
<dbReference type="PANTHER" id="PTHR11003">
    <property type="entry name" value="POTASSIUM CHANNEL, SUBFAMILY K"/>
    <property type="match status" value="1"/>
</dbReference>
<sequence>MAKKFVPKFKQARRLYSGLYRALKEPAVRTALSLVAALILIASIFYWIVEGWSLLDSVYFSVVTIATVGYGDFVPKTAPGKIFTMVYIFCGLGIFVSAATVLAQAITHEGADRR</sequence>
<protein>
    <recommendedName>
        <fullName evidence="9">Potassium channel domain-containing protein</fullName>
    </recommendedName>
</protein>
<dbReference type="GO" id="GO:0022841">
    <property type="term" value="F:potassium ion leak channel activity"/>
    <property type="evidence" value="ECO:0007669"/>
    <property type="project" value="TreeGrafter"/>
</dbReference>
<evidence type="ECO:0000256" key="5">
    <source>
        <dbReference type="ARBA" id="ARBA00023065"/>
    </source>
</evidence>
<evidence type="ECO:0000256" key="3">
    <source>
        <dbReference type="ARBA" id="ARBA00022692"/>
    </source>
</evidence>
<feature type="domain" description="Potassium channel" evidence="9">
    <location>
        <begin position="35"/>
        <end position="107"/>
    </location>
</feature>
<dbReference type="SUPFAM" id="SSF81324">
    <property type="entry name" value="Voltage-gated potassium channels"/>
    <property type="match status" value="1"/>
</dbReference>
<dbReference type="InterPro" id="IPR003280">
    <property type="entry name" value="2pore_dom_K_chnl"/>
</dbReference>
<reference evidence="10 11" key="1">
    <citation type="submission" date="2020-08" db="EMBL/GenBank/DDBJ databases">
        <title>Genome sequence of Rhizobiales bacterium strain IZ6.</title>
        <authorList>
            <person name="Nakai R."/>
            <person name="Naganuma T."/>
        </authorList>
    </citation>
    <scope>NUCLEOTIDE SEQUENCE [LARGE SCALE GENOMIC DNA]</scope>
    <source>
        <strain evidence="10 11">IZ6</strain>
    </source>
</reference>
<dbReference type="AlphaFoldDB" id="A0A6S6QF63"/>
<name>A0A6S6QF63_9HYPH</name>
<evidence type="ECO:0000256" key="7">
    <source>
        <dbReference type="ARBA" id="ARBA00023303"/>
    </source>
</evidence>
<keyword evidence="11" id="KW-1185">Reference proteome</keyword>
<keyword evidence="7" id="KW-0407">Ion channel</keyword>
<dbReference type="GO" id="GO:0030322">
    <property type="term" value="P:stabilization of membrane potential"/>
    <property type="evidence" value="ECO:0007669"/>
    <property type="project" value="TreeGrafter"/>
</dbReference>
<dbReference type="Proteomes" id="UP000515317">
    <property type="component" value="Chromosome"/>
</dbReference>
<dbReference type="GO" id="GO:0005886">
    <property type="term" value="C:plasma membrane"/>
    <property type="evidence" value="ECO:0007669"/>
    <property type="project" value="TreeGrafter"/>
</dbReference>
<proteinExistence type="predicted"/>
<dbReference type="PANTHER" id="PTHR11003:SF291">
    <property type="entry name" value="IP11374P"/>
    <property type="match status" value="1"/>
</dbReference>
<evidence type="ECO:0000256" key="4">
    <source>
        <dbReference type="ARBA" id="ARBA00022989"/>
    </source>
</evidence>
<keyword evidence="3 8" id="KW-0812">Transmembrane</keyword>
<evidence type="ECO:0000256" key="2">
    <source>
        <dbReference type="ARBA" id="ARBA00022448"/>
    </source>
</evidence>
<dbReference type="InterPro" id="IPR013099">
    <property type="entry name" value="K_chnl_dom"/>
</dbReference>
<dbReference type="KEGG" id="tso:IZ6_04580"/>
<evidence type="ECO:0000256" key="1">
    <source>
        <dbReference type="ARBA" id="ARBA00004141"/>
    </source>
</evidence>
<evidence type="ECO:0000259" key="9">
    <source>
        <dbReference type="Pfam" id="PF07885"/>
    </source>
</evidence>
<keyword evidence="6 8" id="KW-0472">Membrane</keyword>
<dbReference type="Pfam" id="PF07885">
    <property type="entry name" value="Ion_trans_2"/>
    <property type="match status" value="1"/>
</dbReference>
<organism evidence="10 11">
    <name type="scientific">Terrihabitans soli</name>
    <dbReference type="NCBI Taxonomy" id="708113"/>
    <lineage>
        <taxon>Bacteria</taxon>
        <taxon>Pseudomonadati</taxon>
        <taxon>Pseudomonadota</taxon>
        <taxon>Alphaproteobacteria</taxon>
        <taxon>Hyphomicrobiales</taxon>
        <taxon>Terrihabitans</taxon>
    </lineage>
</organism>
<comment type="subcellular location">
    <subcellularLocation>
        <location evidence="1">Membrane</location>
        <topology evidence="1">Multi-pass membrane protein</topology>
    </subcellularLocation>
</comment>
<keyword evidence="5" id="KW-0406">Ion transport</keyword>
<evidence type="ECO:0000313" key="11">
    <source>
        <dbReference type="Proteomes" id="UP000515317"/>
    </source>
</evidence>
<accession>A0A6S6QF63</accession>
<dbReference type="GO" id="GO:0015271">
    <property type="term" value="F:outward rectifier potassium channel activity"/>
    <property type="evidence" value="ECO:0007669"/>
    <property type="project" value="TreeGrafter"/>
</dbReference>
<evidence type="ECO:0000256" key="6">
    <source>
        <dbReference type="ARBA" id="ARBA00023136"/>
    </source>
</evidence>
<evidence type="ECO:0000256" key="8">
    <source>
        <dbReference type="SAM" id="Phobius"/>
    </source>
</evidence>
<dbReference type="Gene3D" id="1.10.287.70">
    <property type="match status" value="1"/>
</dbReference>
<keyword evidence="2" id="KW-0813">Transport</keyword>
<feature type="transmembrane region" description="Helical" evidence="8">
    <location>
        <begin position="85"/>
        <end position="106"/>
    </location>
</feature>
<evidence type="ECO:0000313" key="10">
    <source>
        <dbReference type="EMBL" id="BCJ89723.1"/>
    </source>
</evidence>